<comment type="similarity">
    <text evidence="1">Belongs to the inositol monophosphatase superfamily.</text>
</comment>
<reference evidence="6" key="1">
    <citation type="journal article" date="2019" name="Int. J. Syst. Evol. Microbiol.">
        <title>The Global Catalogue of Microorganisms (GCM) 10K type strain sequencing project: providing services to taxonomists for standard genome sequencing and annotation.</title>
        <authorList>
            <consortium name="The Broad Institute Genomics Platform"/>
            <consortium name="The Broad Institute Genome Sequencing Center for Infectious Disease"/>
            <person name="Wu L."/>
            <person name="Ma J."/>
        </authorList>
    </citation>
    <scope>NUCLEOTIDE SEQUENCE [LARGE SCALE GENOMIC DNA]</scope>
    <source>
        <strain evidence="6">CCM 7491</strain>
    </source>
</reference>
<dbReference type="PROSITE" id="PS00630">
    <property type="entry name" value="IMP_2"/>
    <property type="match status" value="1"/>
</dbReference>
<protein>
    <submittedName>
        <fullName evidence="5">3'(2'),5'-bisphosphate nucleotidase CysQ</fullName>
        <ecNumber evidence="5">3.1.3.7</ecNumber>
    </submittedName>
</protein>
<dbReference type="Gene3D" id="3.30.540.10">
    <property type="entry name" value="Fructose-1,6-Bisphosphatase, subunit A, domain 1"/>
    <property type="match status" value="1"/>
</dbReference>
<comment type="caution">
    <text evidence="5">The sequence shown here is derived from an EMBL/GenBank/DDBJ whole genome shotgun (WGS) entry which is preliminary data.</text>
</comment>
<dbReference type="PANTHER" id="PTHR20854">
    <property type="entry name" value="INOSITOL MONOPHOSPHATASE"/>
    <property type="match status" value="1"/>
</dbReference>
<dbReference type="Gene3D" id="3.40.190.80">
    <property type="match status" value="1"/>
</dbReference>
<organism evidence="5 6">
    <name type="scientific">Sphingobium rhizovicinum</name>
    <dbReference type="NCBI Taxonomy" id="432308"/>
    <lineage>
        <taxon>Bacteria</taxon>
        <taxon>Pseudomonadati</taxon>
        <taxon>Pseudomonadota</taxon>
        <taxon>Alphaproteobacteria</taxon>
        <taxon>Sphingomonadales</taxon>
        <taxon>Sphingomonadaceae</taxon>
        <taxon>Sphingobium</taxon>
    </lineage>
</organism>
<keyword evidence="4" id="KW-0460">Magnesium</keyword>
<dbReference type="RefSeq" id="WP_380792816.1">
    <property type="nucleotide sequence ID" value="NZ_JBHRVU010000004.1"/>
</dbReference>
<dbReference type="Proteomes" id="UP001595681">
    <property type="component" value="Unassembled WGS sequence"/>
</dbReference>
<dbReference type="SUPFAM" id="SSF56655">
    <property type="entry name" value="Carbohydrate phosphatase"/>
    <property type="match status" value="1"/>
</dbReference>
<evidence type="ECO:0000256" key="4">
    <source>
        <dbReference type="ARBA" id="ARBA00022842"/>
    </source>
</evidence>
<evidence type="ECO:0000256" key="1">
    <source>
        <dbReference type="ARBA" id="ARBA00009759"/>
    </source>
</evidence>
<keyword evidence="2" id="KW-0479">Metal-binding</keyword>
<accession>A0ABV7NAQ8</accession>
<evidence type="ECO:0000256" key="3">
    <source>
        <dbReference type="ARBA" id="ARBA00022801"/>
    </source>
</evidence>
<dbReference type="InterPro" id="IPR020583">
    <property type="entry name" value="Inositol_monoP_metal-BS"/>
</dbReference>
<dbReference type="PROSITE" id="PS00629">
    <property type="entry name" value="IMP_1"/>
    <property type="match status" value="1"/>
</dbReference>
<dbReference type="EMBL" id="JBHRVU010000004">
    <property type="protein sequence ID" value="MFC3440080.1"/>
    <property type="molecule type" value="Genomic_DNA"/>
</dbReference>
<sequence length="270" mass="28363">MPGDDASIRAVVSAVADAADHALTLWAGGETRVRQWEKVPGHPVCEADLAVDALLRERLTAIDPAAGWLSEETADTIHRLSVPRVWVVDPIDGTRDYLRGRPGWAVSVALVDRGAVSLGILAAPARNELWVAQAGMGATRNGRALQAGPRTMLPGARVPADQLPKADRDLVVVDKPNSIALRMAMVAADEADLVATVRWGNEWDVAAAALICQEAGATVTDALGDPLLFNRPQPTAFGLLCAAPGIHGAAVDRLSPRARELLGQSVPNGG</sequence>
<dbReference type="GO" id="GO:0008441">
    <property type="term" value="F:3'(2'),5'-bisphosphate nucleotidase activity"/>
    <property type="evidence" value="ECO:0007669"/>
    <property type="project" value="UniProtKB-EC"/>
</dbReference>
<dbReference type="InterPro" id="IPR020550">
    <property type="entry name" value="Inositol_monophosphatase_CS"/>
</dbReference>
<dbReference type="CDD" id="cd01638">
    <property type="entry name" value="CysQ"/>
    <property type="match status" value="1"/>
</dbReference>
<proteinExistence type="inferred from homology"/>
<name>A0ABV7NAQ8_9SPHN</name>
<dbReference type="EC" id="3.1.3.7" evidence="5"/>
<evidence type="ECO:0000313" key="6">
    <source>
        <dbReference type="Proteomes" id="UP001595681"/>
    </source>
</evidence>
<evidence type="ECO:0000313" key="5">
    <source>
        <dbReference type="EMBL" id="MFC3440080.1"/>
    </source>
</evidence>
<keyword evidence="3 5" id="KW-0378">Hydrolase</keyword>
<gene>
    <name evidence="5" type="ORF">ACFOKF_02515</name>
</gene>
<keyword evidence="6" id="KW-1185">Reference proteome</keyword>
<dbReference type="Pfam" id="PF00459">
    <property type="entry name" value="Inositol_P"/>
    <property type="match status" value="1"/>
</dbReference>
<dbReference type="PRINTS" id="PR00377">
    <property type="entry name" value="IMPHPHTASES"/>
</dbReference>
<dbReference type="PANTHER" id="PTHR20854:SF4">
    <property type="entry name" value="INOSITOL-1-MONOPHOSPHATASE-RELATED"/>
    <property type="match status" value="1"/>
</dbReference>
<dbReference type="InterPro" id="IPR000760">
    <property type="entry name" value="Inositol_monophosphatase-like"/>
</dbReference>
<evidence type="ECO:0000256" key="2">
    <source>
        <dbReference type="ARBA" id="ARBA00022723"/>
    </source>
</evidence>